<dbReference type="EMBL" id="JBFAUK010000005">
    <property type="protein sequence ID" value="MEV5506667.1"/>
    <property type="molecule type" value="Genomic_DNA"/>
</dbReference>
<organism evidence="2 3">
    <name type="scientific">Streptomyces orinoci</name>
    <name type="common">Streptoverticillium orinoci</name>
    <dbReference type="NCBI Taxonomy" id="67339"/>
    <lineage>
        <taxon>Bacteria</taxon>
        <taxon>Bacillati</taxon>
        <taxon>Actinomycetota</taxon>
        <taxon>Actinomycetes</taxon>
        <taxon>Kitasatosporales</taxon>
        <taxon>Streptomycetaceae</taxon>
        <taxon>Streptomyces</taxon>
    </lineage>
</organism>
<dbReference type="SUPFAM" id="SSF54637">
    <property type="entry name" value="Thioesterase/thiol ester dehydrase-isomerase"/>
    <property type="match status" value="2"/>
</dbReference>
<dbReference type="CDD" id="cd03441">
    <property type="entry name" value="R_hydratase_like"/>
    <property type="match status" value="1"/>
</dbReference>
<protein>
    <submittedName>
        <fullName evidence="2">MaoC family dehydratase N-terminal domain-containing protein</fullName>
    </submittedName>
</protein>
<dbReference type="InterPro" id="IPR029069">
    <property type="entry name" value="HotDog_dom_sf"/>
</dbReference>
<reference evidence="2 3" key="1">
    <citation type="submission" date="2024-06" db="EMBL/GenBank/DDBJ databases">
        <title>The Natural Products Discovery Center: Release of the First 8490 Sequenced Strains for Exploring Actinobacteria Biosynthetic Diversity.</title>
        <authorList>
            <person name="Kalkreuter E."/>
            <person name="Kautsar S.A."/>
            <person name="Yang D."/>
            <person name="Bader C.D."/>
            <person name="Teijaro C.N."/>
            <person name="Fluegel L."/>
            <person name="Davis C.M."/>
            <person name="Simpson J.R."/>
            <person name="Lauterbach L."/>
            <person name="Steele A.D."/>
            <person name="Gui C."/>
            <person name="Meng S."/>
            <person name="Li G."/>
            <person name="Viehrig K."/>
            <person name="Ye F."/>
            <person name="Su P."/>
            <person name="Kiefer A.F."/>
            <person name="Nichols A."/>
            <person name="Cepeda A.J."/>
            <person name="Yan W."/>
            <person name="Fan B."/>
            <person name="Jiang Y."/>
            <person name="Adhikari A."/>
            <person name="Zheng C.-J."/>
            <person name="Schuster L."/>
            <person name="Cowan T.M."/>
            <person name="Smanski M.J."/>
            <person name="Chevrette M.G."/>
            <person name="De Carvalho L.P.S."/>
            <person name="Shen B."/>
        </authorList>
    </citation>
    <scope>NUCLEOTIDE SEQUENCE [LARGE SCALE GENOMIC DNA]</scope>
    <source>
        <strain evidence="2 3">NPDC052347</strain>
    </source>
</reference>
<dbReference type="Gene3D" id="3.10.129.10">
    <property type="entry name" value="Hotdog Thioesterase"/>
    <property type="match status" value="2"/>
</dbReference>
<comment type="caution">
    <text evidence="2">The sequence shown here is derived from an EMBL/GenBank/DDBJ whole genome shotgun (WGS) entry which is preliminary data.</text>
</comment>
<dbReference type="Pfam" id="PF13452">
    <property type="entry name" value="FAS1_DH_region"/>
    <property type="match status" value="1"/>
</dbReference>
<sequence length="442" mass="50650">MQQTFDEALEEFLTRSRELLHHESQEDVPPPHPAPLAHSRVPVPSAFLLTPESISRYAATIGDDNPIYTDDHYARGTRYGSLIAPGPILVHARYPGDHGAQRAIGYPVANFLSGVAWDFYDVLRPGMQFESSKIPRELVVSGGRQGRTISHHSETFYWDNRGELKAKSYGRLLHIPVEQMGGRRVMPPNRLGERMFYDYKPYEYSDSEIAAIQTALASETRRGAVPRWWEDVSVDDELPAIVQPPYSVRDEMTYQSLHHGLIAAFDGTRLVRAFRPAYQRCRENPDFARTHPITGWPYTPYDEHEDRYLSAYRCEPLPFDFGVQRAQIPMRLLTNWAGDDAFVRRMYTSMRRPVFYGDTVTFTGVVRRKYRLDLDDEHGHAASYHAVAVEITGVNQRGEVHCLGYGSVLLPSREFGPPELPVPHDDRPSYVPFDTHRRAEWF</sequence>
<proteinExistence type="predicted"/>
<dbReference type="InterPro" id="IPR039569">
    <property type="entry name" value="FAS1-like_DH_region"/>
</dbReference>
<dbReference type="Proteomes" id="UP001552594">
    <property type="component" value="Unassembled WGS sequence"/>
</dbReference>
<dbReference type="RefSeq" id="WP_109279724.1">
    <property type="nucleotide sequence ID" value="NZ_JBFAUK010000005.1"/>
</dbReference>
<name>A0ABV3JW45_STRON</name>
<accession>A0ABV3JW45</accession>
<feature type="domain" description="FAS1-like dehydratase" evidence="1">
    <location>
        <begin position="48"/>
        <end position="163"/>
    </location>
</feature>
<keyword evidence="3" id="KW-1185">Reference proteome</keyword>
<evidence type="ECO:0000313" key="3">
    <source>
        <dbReference type="Proteomes" id="UP001552594"/>
    </source>
</evidence>
<evidence type="ECO:0000259" key="1">
    <source>
        <dbReference type="Pfam" id="PF13452"/>
    </source>
</evidence>
<evidence type="ECO:0000313" key="2">
    <source>
        <dbReference type="EMBL" id="MEV5506667.1"/>
    </source>
</evidence>
<gene>
    <name evidence="2" type="ORF">AB0L16_09340</name>
</gene>